<evidence type="ECO:0000313" key="7">
    <source>
        <dbReference type="EMBL" id="QOR69175.1"/>
    </source>
</evidence>
<evidence type="ECO:0000256" key="4">
    <source>
        <dbReference type="ARBA" id="ARBA00023136"/>
    </source>
</evidence>
<dbReference type="InterPro" id="IPR010432">
    <property type="entry name" value="RDD"/>
</dbReference>
<protein>
    <submittedName>
        <fullName evidence="7">RDD family protein</fullName>
    </submittedName>
</protein>
<dbReference type="KEGG" id="halt:IM660_10590"/>
<keyword evidence="4 5" id="KW-0472">Membrane</keyword>
<organism evidence="7 8">
    <name type="scientific">Ruania alkalisoli</name>
    <dbReference type="NCBI Taxonomy" id="2779775"/>
    <lineage>
        <taxon>Bacteria</taxon>
        <taxon>Bacillati</taxon>
        <taxon>Actinomycetota</taxon>
        <taxon>Actinomycetes</taxon>
        <taxon>Micrococcales</taxon>
        <taxon>Ruaniaceae</taxon>
        <taxon>Ruania</taxon>
    </lineage>
</organism>
<evidence type="ECO:0000256" key="2">
    <source>
        <dbReference type="ARBA" id="ARBA00022692"/>
    </source>
</evidence>
<keyword evidence="3 5" id="KW-1133">Transmembrane helix</keyword>
<proteinExistence type="predicted"/>
<accession>A0A7M1SNX8</accession>
<dbReference type="EMBL" id="CP063169">
    <property type="protein sequence ID" value="QOR69175.1"/>
    <property type="molecule type" value="Genomic_DNA"/>
</dbReference>
<feature type="transmembrane region" description="Helical" evidence="5">
    <location>
        <begin position="40"/>
        <end position="61"/>
    </location>
</feature>
<comment type="subcellular location">
    <subcellularLocation>
        <location evidence="1">Membrane</location>
        <topology evidence="1">Multi-pass membrane protein</topology>
    </subcellularLocation>
</comment>
<dbReference type="Proteomes" id="UP000593758">
    <property type="component" value="Chromosome"/>
</dbReference>
<dbReference type="AlphaFoldDB" id="A0A7M1SNX8"/>
<dbReference type="RefSeq" id="WP_193495351.1">
    <property type="nucleotide sequence ID" value="NZ_CP063169.1"/>
</dbReference>
<name>A0A7M1SNX8_9MICO</name>
<gene>
    <name evidence="7" type="ORF">IM660_10590</name>
</gene>
<keyword evidence="2 5" id="KW-0812">Transmembrane</keyword>
<evidence type="ECO:0000256" key="5">
    <source>
        <dbReference type="SAM" id="Phobius"/>
    </source>
</evidence>
<evidence type="ECO:0000259" key="6">
    <source>
        <dbReference type="Pfam" id="PF06271"/>
    </source>
</evidence>
<evidence type="ECO:0000313" key="8">
    <source>
        <dbReference type="Proteomes" id="UP000593758"/>
    </source>
</evidence>
<evidence type="ECO:0000256" key="1">
    <source>
        <dbReference type="ARBA" id="ARBA00004141"/>
    </source>
</evidence>
<dbReference type="GO" id="GO:0016020">
    <property type="term" value="C:membrane"/>
    <property type="evidence" value="ECO:0007669"/>
    <property type="project" value="UniProtKB-SubCell"/>
</dbReference>
<feature type="domain" description="RDD" evidence="6">
    <location>
        <begin position="41"/>
        <end position="110"/>
    </location>
</feature>
<evidence type="ECO:0000256" key="3">
    <source>
        <dbReference type="ARBA" id="ARBA00022989"/>
    </source>
</evidence>
<feature type="transmembrane region" description="Helical" evidence="5">
    <location>
        <begin position="12"/>
        <end position="34"/>
    </location>
</feature>
<reference evidence="7 8" key="1">
    <citation type="submission" date="2020-10" db="EMBL/GenBank/DDBJ databases">
        <title>Haloactinobacterium sp. RN3S43, a bacterium isolated from saline soil.</title>
        <authorList>
            <person name="Sun J.-Q."/>
        </authorList>
    </citation>
    <scope>NUCLEOTIDE SEQUENCE [LARGE SCALE GENOMIC DNA]</scope>
    <source>
        <strain evidence="7 8">RN3S43</strain>
    </source>
</reference>
<keyword evidence="8" id="KW-1185">Reference proteome</keyword>
<dbReference type="Pfam" id="PF06271">
    <property type="entry name" value="RDD"/>
    <property type="match status" value="1"/>
</dbReference>
<sequence>MTTEDQPRETLWGRRVGALAIDWLIASAISAGFFDYHPLATVGVFAAMTFLLVGTLGSSIGHRLLGLRVRADNSDPAGPLRALVRTVLLCLVIPAVVTGPDGRAVHDRAAGTIISRS</sequence>